<sequence length="117" mass="12546">MEFSPTTYPLGDVAVTETAEAVFKRAEGGKAISRVDSSCGCAVIDGRVKPDQTDIKITFSAGYLPEGVKASGKTEYLANKYVTVVYADDTFDTLFITARVYEPQPAQPAEVVPDSEA</sequence>
<dbReference type="RefSeq" id="WP_097125261.1">
    <property type="nucleotide sequence ID" value="NZ_OCNH01000001.1"/>
</dbReference>
<reference evidence="2" key="1">
    <citation type="submission" date="2017-09" db="EMBL/GenBank/DDBJ databases">
        <authorList>
            <person name="Varghese N."/>
            <person name="Submissions S."/>
        </authorList>
    </citation>
    <scope>NUCLEOTIDE SEQUENCE [LARGE SCALE GENOMIC DNA]</scope>
    <source>
        <strain evidence="2">DSM 29961</strain>
    </source>
</reference>
<name>A0A286FCT3_9BACT</name>
<protein>
    <submittedName>
        <fullName evidence="1">Uncharacterized protein</fullName>
    </submittedName>
</protein>
<dbReference type="AlphaFoldDB" id="A0A286FCT3"/>
<keyword evidence="2" id="KW-1185">Reference proteome</keyword>
<evidence type="ECO:0000313" key="2">
    <source>
        <dbReference type="Proteomes" id="UP000219452"/>
    </source>
</evidence>
<proteinExistence type="predicted"/>
<gene>
    <name evidence="1" type="ORF">SAMN06269250_1644</name>
</gene>
<dbReference type="EMBL" id="OCNH01000001">
    <property type="protein sequence ID" value="SOD81010.1"/>
    <property type="molecule type" value="Genomic_DNA"/>
</dbReference>
<organism evidence="1 2">
    <name type="scientific">Spirosoma fluviale</name>
    <dbReference type="NCBI Taxonomy" id="1597977"/>
    <lineage>
        <taxon>Bacteria</taxon>
        <taxon>Pseudomonadati</taxon>
        <taxon>Bacteroidota</taxon>
        <taxon>Cytophagia</taxon>
        <taxon>Cytophagales</taxon>
        <taxon>Cytophagaceae</taxon>
        <taxon>Spirosoma</taxon>
    </lineage>
</organism>
<evidence type="ECO:0000313" key="1">
    <source>
        <dbReference type="EMBL" id="SOD81010.1"/>
    </source>
</evidence>
<dbReference type="Proteomes" id="UP000219452">
    <property type="component" value="Unassembled WGS sequence"/>
</dbReference>
<accession>A0A286FCT3</accession>